<dbReference type="EMBL" id="MT631516">
    <property type="protein sequence ID" value="QNO52656.1"/>
    <property type="molecule type" value="Genomic_DNA"/>
</dbReference>
<proteinExistence type="predicted"/>
<dbReference type="EMBL" id="MT631517">
    <property type="protein sequence ID" value="QNO52670.1"/>
    <property type="molecule type" value="Genomic_DNA"/>
</dbReference>
<protein>
    <recommendedName>
        <fullName evidence="3">PIN domain-containing protein</fullName>
    </recommendedName>
</protein>
<reference evidence="2" key="1">
    <citation type="submission" date="2020-06" db="EMBL/GenBank/DDBJ databases">
        <title>Unique genomic features of the anaerobic methanotrophic archaea.</title>
        <authorList>
            <person name="Chadwick G.L."/>
            <person name="Skennerton C.T."/>
            <person name="Laso-Perez R."/>
            <person name="Leu A.O."/>
            <person name="Speth D.R."/>
            <person name="Yu H."/>
            <person name="Morgan-Lang C."/>
            <person name="Hatzenpichler R."/>
            <person name="Goudeau D."/>
            <person name="Malmstrom R."/>
            <person name="Brazelton W.J."/>
            <person name="Woyke T."/>
            <person name="Hallam S.J."/>
            <person name="Tyson G.W."/>
            <person name="Wegener G."/>
            <person name="Boetius A."/>
            <person name="Orphan V."/>
        </authorList>
    </citation>
    <scope>NUCLEOTIDE SEQUENCE</scope>
</reference>
<dbReference type="AlphaFoldDB" id="A0A7G9YXD6"/>
<evidence type="ECO:0000313" key="2">
    <source>
        <dbReference type="EMBL" id="QNO52670.1"/>
    </source>
</evidence>
<evidence type="ECO:0008006" key="3">
    <source>
        <dbReference type="Google" id="ProtNLM"/>
    </source>
</evidence>
<name>A0A7G9YXD6_9EURY</name>
<organism evidence="2">
    <name type="scientific">Candidatus Methanophagaceae archaeon ANME-1 ERB6</name>
    <dbReference type="NCBI Taxonomy" id="2759912"/>
    <lineage>
        <taxon>Archaea</taxon>
        <taxon>Methanobacteriati</taxon>
        <taxon>Methanobacteriota</taxon>
        <taxon>Stenosarchaea group</taxon>
        <taxon>Methanomicrobia</taxon>
        <taxon>Candidatus Methanophagales</taxon>
        <taxon>Candidatus Methanophagaceae</taxon>
    </lineage>
</organism>
<gene>
    <name evidence="1" type="ORF">CKMLAADM_00021</name>
    <name evidence="2" type="ORF">OOKFEKOF_00009</name>
</gene>
<evidence type="ECO:0000313" key="1">
    <source>
        <dbReference type="EMBL" id="QNO52656.1"/>
    </source>
</evidence>
<sequence>MNLEGPAEIVFDTSVIIGAILESWGKEEGSSRDALNSIIKRRNHILRISNDIIKECREHFSFGGYYSKLILTTLLGQLAPENKIRRISYRSEDINLKVSVPEHDRHVAEAAVAVKNLSLEKNALPKKKEKEKE</sequence>
<accession>A0A7G9YXD6</accession>